<dbReference type="PANTHER" id="PTHR33932:SF4">
    <property type="entry name" value="NA(+)_H(+) ANTIPORTER SUBUNIT B"/>
    <property type="match status" value="1"/>
</dbReference>
<comment type="subcellular location">
    <subcellularLocation>
        <location evidence="1">Cell membrane</location>
        <topology evidence="1">Multi-pass membrane protein</topology>
    </subcellularLocation>
</comment>
<dbReference type="Pfam" id="PF04039">
    <property type="entry name" value="MnhB"/>
    <property type="match status" value="1"/>
</dbReference>
<dbReference type="RefSeq" id="WP_068321903.1">
    <property type="nucleotide sequence ID" value="NZ_CP010835.1"/>
</dbReference>
<feature type="transmembrane region" description="Helical" evidence="6">
    <location>
        <begin position="62"/>
        <end position="80"/>
    </location>
</feature>
<gene>
    <name evidence="8" type="ORF">TQ32_05180</name>
</gene>
<dbReference type="EMBL" id="CP010835">
    <property type="protein sequence ID" value="AMM53939.1"/>
    <property type="molecule type" value="Genomic_DNA"/>
</dbReference>
<feature type="transmembrane region" description="Helical" evidence="6">
    <location>
        <begin position="127"/>
        <end position="149"/>
    </location>
</feature>
<evidence type="ECO:0000313" key="9">
    <source>
        <dbReference type="Proteomes" id="UP000070587"/>
    </source>
</evidence>
<sequence length="235" mass="25155">MKRLIFGIILILIPFIVTYLNPISAPSSIHSLGEFYLKDSLTSVRSPEVVTSILWDYRGLDTIFETAVFFLAIMGGLAIFRELKLKYPSWEEFPLPVKVVTKVTAVLIVTVAASLALHGQLTPGGGFQGGSTLAVAPLLVIGAVSLASLRKIGITLERAVLVRILGLTGIVILALIPLTFGGYAVQNQPYFPSEFLGTLLGGSLLWYNIFEFLAVGAGFTAVFLILAVAGGGRND</sequence>
<organism evidence="8 9">
    <name type="scientific">Pyrococcus kukulkanii</name>
    <dbReference type="NCBI Taxonomy" id="1609559"/>
    <lineage>
        <taxon>Archaea</taxon>
        <taxon>Methanobacteriati</taxon>
        <taxon>Methanobacteriota</taxon>
        <taxon>Thermococci</taxon>
        <taxon>Thermococcales</taxon>
        <taxon>Thermococcaceae</taxon>
        <taxon>Pyrococcus</taxon>
    </lineage>
</organism>
<feature type="transmembrane region" description="Helical" evidence="6">
    <location>
        <begin position="100"/>
        <end position="121"/>
    </location>
</feature>
<name>A0A127BAW1_9EURY</name>
<dbReference type="InterPro" id="IPR050622">
    <property type="entry name" value="CPA3_antiporter_subunitB"/>
</dbReference>
<evidence type="ECO:0000256" key="6">
    <source>
        <dbReference type="SAM" id="Phobius"/>
    </source>
</evidence>
<feature type="transmembrane region" description="Helical" evidence="6">
    <location>
        <begin position="205"/>
        <end position="229"/>
    </location>
</feature>
<reference evidence="9" key="1">
    <citation type="submission" date="2015-02" db="EMBL/GenBank/DDBJ databases">
        <title>Pyrococcus kukulkanii sp. nov., a novel hyperthermophilic archaeon isolated from a deep-sea hydrothermal vent at the Guaymas Basin.</title>
        <authorList>
            <person name="Oger P.M."/>
            <person name="Callac N."/>
            <person name="Jebbar M."/>
            <person name="Godfroy A."/>
        </authorList>
    </citation>
    <scope>NUCLEOTIDE SEQUENCE [LARGE SCALE GENOMIC DNA]</scope>
    <source>
        <strain evidence="9">NCB100</strain>
    </source>
</reference>
<proteinExistence type="predicted"/>
<evidence type="ECO:0000256" key="4">
    <source>
        <dbReference type="ARBA" id="ARBA00022989"/>
    </source>
</evidence>
<dbReference type="PANTHER" id="PTHR33932">
    <property type="entry name" value="NA(+)/H(+) ANTIPORTER SUBUNIT B"/>
    <property type="match status" value="1"/>
</dbReference>
<evidence type="ECO:0000256" key="3">
    <source>
        <dbReference type="ARBA" id="ARBA00022692"/>
    </source>
</evidence>
<accession>A0A127BAW1</accession>
<dbReference type="GeneID" id="28491205"/>
<evidence type="ECO:0000256" key="1">
    <source>
        <dbReference type="ARBA" id="ARBA00004651"/>
    </source>
</evidence>
<dbReference type="GO" id="GO:0005886">
    <property type="term" value="C:plasma membrane"/>
    <property type="evidence" value="ECO:0007669"/>
    <property type="project" value="UniProtKB-SubCell"/>
</dbReference>
<dbReference type="KEGG" id="pyc:TQ32_05180"/>
<dbReference type="Proteomes" id="UP000070587">
    <property type="component" value="Chromosome"/>
</dbReference>
<keyword evidence="2" id="KW-1003">Cell membrane</keyword>
<evidence type="ECO:0000256" key="5">
    <source>
        <dbReference type="ARBA" id="ARBA00023136"/>
    </source>
</evidence>
<feature type="transmembrane region" description="Helical" evidence="6">
    <location>
        <begin position="161"/>
        <end position="185"/>
    </location>
</feature>
<dbReference type="InterPro" id="IPR007182">
    <property type="entry name" value="MnhB"/>
</dbReference>
<dbReference type="OrthoDB" id="19265at2157"/>
<keyword evidence="5 6" id="KW-0472">Membrane</keyword>
<reference evidence="8 9" key="2">
    <citation type="journal article" date="2016" name="Int. J. Syst. Evol. Microbiol.">
        <title>Pyrococcus kukulkanii sp. nov., a hyperthermophilic, piezophilic archaeon isolated from a deep-sea hydrothermal vent.</title>
        <authorList>
            <person name="Callac N."/>
            <person name="Oger P."/>
            <person name="Lesongeur F."/>
            <person name="Rattray J.E."/>
            <person name="Vannier P."/>
            <person name="Michoud G."/>
            <person name="Beauverger M."/>
            <person name="Gayet N."/>
            <person name="Rouxel O."/>
            <person name="Jebbar M."/>
            <person name="Godfroy A."/>
        </authorList>
    </citation>
    <scope>NUCLEOTIDE SEQUENCE [LARGE SCALE GENOMIC DNA]</scope>
    <source>
        <strain evidence="8 9">NCB100</strain>
    </source>
</reference>
<evidence type="ECO:0000256" key="2">
    <source>
        <dbReference type="ARBA" id="ARBA00022475"/>
    </source>
</evidence>
<dbReference type="AlphaFoldDB" id="A0A127BAW1"/>
<keyword evidence="3 6" id="KW-0812">Transmembrane</keyword>
<keyword evidence="4 6" id="KW-1133">Transmembrane helix</keyword>
<evidence type="ECO:0000259" key="7">
    <source>
        <dbReference type="Pfam" id="PF04039"/>
    </source>
</evidence>
<dbReference type="PATRIC" id="fig|1609559.3.peg.1079"/>
<dbReference type="STRING" id="1609559.TQ32_05180"/>
<protein>
    <submittedName>
        <fullName evidence="8">Sodium:proton antiporter</fullName>
    </submittedName>
</protein>
<evidence type="ECO:0000313" key="8">
    <source>
        <dbReference type="EMBL" id="AMM53939.1"/>
    </source>
</evidence>
<feature type="domain" description="Na+/H+ antiporter MnhB subunit-related protein" evidence="7">
    <location>
        <begin position="97"/>
        <end position="220"/>
    </location>
</feature>